<evidence type="ECO:0000256" key="1">
    <source>
        <dbReference type="SAM" id="MobiDB-lite"/>
    </source>
</evidence>
<proteinExistence type="predicted"/>
<sequence>MSRFAPERLTGLLRCRSDDRSFGEDFVGDGYRVDIEKLTRLISDLDHAADDITAANRALSDARGRDLGSPGIDDASEGFRERWSHGIEKIAEGAKATSDALGSARETYAKLEQEVVSLLASAVSQQSSPDGSGGQGTQESQGEMSAIEQRMAGQ</sequence>
<name>A0A1G8X7D2_ACTMZ</name>
<dbReference type="Proteomes" id="UP000199213">
    <property type="component" value="Unassembled WGS sequence"/>
</dbReference>
<evidence type="ECO:0008006" key="4">
    <source>
        <dbReference type="Google" id="ProtNLM"/>
    </source>
</evidence>
<protein>
    <recommendedName>
        <fullName evidence="4">Excreted virulence factor EspC, type VII ESX diderm</fullName>
    </recommendedName>
</protein>
<feature type="compositionally biased region" description="Low complexity" evidence="1">
    <location>
        <begin position="121"/>
        <end position="130"/>
    </location>
</feature>
<dbReference type="AlphaFoldDB" id="A0A1G8X7D2"/>
<keyword evidence="3" id="KW-1185">Reference proteome</keyword>
<organism evidence="2 3">
    <name type="scientific">Actinopolyspora mzabensis</name>
    <dbReference type="NCBI Taxonomy" id="995066"/>
    <lineage>
        <taxon>Bacteria</taxon>
        <taxon>Bacillati</taxon>
        <taxon>Actinomycetota</taxon>
        <taxon>Actinomycetes</taxon>
        <taxon>Actinopolysporales</taxon>
        <taxon>Actinopolysporaceae</taxon>
        <taxon>Actinopolyspora</taxon>
    </lineage>
</organism>
<dbReference type="EMBL" id="FNFM01000002">
    <property type="protein sequence ID" value="SDJ86314.1"/>
    <property type="molecule type" value="Genomic_DNA"/>
</dbReference>
<feature type="region of interest" description="Disordered" evidence="1">
    <location>
        <begin position="121"/>
        <end position="154"/>
    </location>
</feature>
<gene>
    <name evidence="2" type="ORF">SAMN04487820_102419</name>
</gene>
<reference evidence="3" key="1">
    <citation type="submission" date="2016-10" db="EMBL/GenBank/DDBJ databases">
        <authorList>
            <person name="Varghese N."/>
            <person name="Submissions S."/>
        </authorList>
    </citation>
    <scope>NUCLEOTIDE SEQUENCE [LARGE SCALE GENOMIC DNA]</scope>
    <source>
        <strain evidence="3">DSM 45460</strain>
    </source>
</reference>
<evidence type="ECO:0000313" key="3">
    <source>
        <dbReference type="Proteomes" id="UP000199213"/>
    </source>
</evidence>
<evidence type="ECO:0000313" key="2">
    <source>
        <dbReference type="EMBL" id="SDJ86314.1"/>
    </source>
</evidence>
<accession>A0A1G8X7D2</accession>